<evidence type="ECO:0000256" key="1">
    <source>
        <dbReference type="ARBA" id="ARBA00001864"/>
    </source>
</evidence>
<feature type="binding site" evidence="4">
    <location>
        <begin position="35"/>
        <end position="37"/>
    </location>
    <ligand>
        <name>3-dehydroquinate</name>
        <dbReference type="ChEBI" id="CHEBI:32364"/>
    </ligand>
</feature>
<comment type="pathway">
    <text evidence="4">Metabolic intermediate biosynthesis; chorismate biosynthesis; chorismate from D-erythrose 4-phosphate and phosphoenolpyruvate: step 3/7.</text>
</comment>
<evidence type="ECO:0000256" key="2">
    <source>
        <dbReference type="ARBA" id="ARBA00023239"/>
    </source>
</evidence>
<dbReference type="GO" id="GO:0009073">
    <property type="term" value="P:aromatic amino acid family biosynthetic process"/>
    <property type="evidence" value="ECO:0007669"/>
    <property type="project" value="UniProtKB-KW"/>
</dbReference>
<comment type="function">
    <text evidence="4">Involved in the third step of the chorismate pathway, which leads to the biosynthesis of aromatic amino acids. Catalyzes the cis-dehydration of 3-dehydroquinate (DHQ) and introduces the first double bond of the aromatic ring to yield 3-dehydroshikimate.</text>
</comment>
<dbReference type="GO" id="GO:0008652">
    <property type="term" value="P:amino acid biosynthetic process"/>
    <property type="evidence" value="ECO:0007669"/>
    <property type="project" value="UniProtKB-KW"/>
</dbReference>
<dbReference type="GO" id="GO:0009423">
    <property type="term" value="P:chorismate biosynthetic process"/>
    <property type="evidence" value="ECO:0007669"/>
    <property type="project" value="UniProtKB-UniRule"/>
</dbReference>
<dbReference type="CDD" id="cd00502">
    <property type="entry name" value="DHQase_I"/>
    <property type="match status" value="1"/>
</dbReference>
<dbReference type="Gene3D" id="3.20.20.70">
    <property type="entry name" value="Aldolase class I"/>
    <property type="match status" value="1"/>
</dbReference>
<dbReference type="InterPro" id="IPR001381">
    <property type="entry name" value="DHquinase_I"/>
</dbReference>
<feature type="binding site" evidence="4">
    <location>
        <position position="183"/>
    </location>
    <ligand>
        <name>3-dehydroquinate</name>
        <dbReference type="ChEBI" id="CHEBI:32364"/>
    </ligand>
</feature>
<dbReference type="PANTHER" id="PTHR43699">
    <property type="entry name" value="3-DEHYDROQUINATE DEHYDRATASE"/>
    <property type="match status" value="1"/>
</dbReference>
<proteinExistence type="inferred from homology"/>
<dbReference type="UniPathway" id="UPA00053">
    <property type="reaction ID" value="UER00086"/>
</dbReference>
<dbReference type="NCBIfam" id="TIGR01093">
    <property type="entry name" value="aroD"/>
    <property type="match status" value="1"/>
</dbReference>
<dbReference type="EC" id="4.2.1.10" evidence="4"/>
<dbReference type="EMBL" id="LWMT01000181">
    <property type="protein sequence ID" value="KZX14107.1"/>
    <property type="molecule type" value="Genomic_DNA"/>
</dbReference>
<keyword evidence="4" id="KW-0057">Aromatic amino acid biosynthesis</keyword>
<reference evidence="5 6" key="1">
    <citation type="submission" date="2016-04" db="EMBL/GenBank/DDBJ databases">
        <title>Genome sequence of Methanobrevibacter filiformis DSM 11501.</title>
        <authorList>
            <person name="Poehlein A."/>
            <person name="Seedorf H."/>
            <person name="Daniel R."/>
        </authorList>
    </citation>
    <scope>NUCLEOTIDE SEQUENCE [LARGE SCALE GENOMIC DNA]</scope>
    <source>
        <strain evidence="5 6">DSM 11501</strain>
    </source>
</reference>
<dbReference type="SUPFAM" id="SSF51569">
    <property type="entry name" value="Aldolase"/>
    <property type="match status" value="1"/>
</dbReference>
<dbReference type="PANTHER" id="PTHR43699:SF1">
    <property type="entry name" value="3-DEHYDROQUINATE DEHYDRATASE"/>
    <property type="match status" value="1"/>
</dbReference>
<dbReference type="GO" id="GO:0046279">
    <property type="term" value="P:3,4-dihydroxybenzoate biosynthetic process"/>
    <property type="evidence" value="ECO:0007669"/>
    <property type="project" value="TreeGrafter"/>
</dbReference>
<evidence type="ECO:0000313" key="5">
    <source>
        <dbReference type="EMBL" id="KZX14107.1"/>
    </source>
</evidence>
<name>A0A166CGH0_9EURY</name>
<keyword evidence="6" id="KW-1185">Reference proteome</keyword>
<feature type="active site" description="Schiff-base intermediate with substrate" evidence="4">
    <location>
        <position position="146"/>
    </location>
</feature>
<dbReference type="InterPro" id="IPR050146">
    <property type="entry name" value="Type-I_3-dehydroquinase"/>
</dbReference>
<comment type="catalytic activity">
    <reaction evidence="1 4">
        <text>3-dehydroquinate = 3-dehydroshikimate + H2O</text>
        <dbReference type="Rhea" id="RHEA:21096"/>
        <dbReference type="ChEBI" id="CHEBI:15377"/>
        <dbReference type="ChEBI" id="CHEBI:16630"/>
        <dbReference type="ChEBI" id="CHEBI:32364"/>
        <dbReference type="EC" id="4.2.1.10"/>
    </reaction>
</comment>
<sequence>MYPDTKIAIPIFKENKEEILKTAKDYIKKGADILELRIDAITNPNPKDVESIIEEINFPTIATNRVRSEGGSFKGSEEERVNILLECCDVAKYVDIELKTDKKHIDSIVKTGVKTIISFHDFEKTPPIEKMLEIVEKEKKIGDIAKIAVMPQTLEDTLDVLAILSHFDNTIAISMGQLGSYTRVIAPKFKAPITFAASDDVTAPGQIDIETMKVLLNMNILDCDELIE</sequence>
<dbReference type="AlphaFoldDB" id="A0A166CGH0"/>
<feature type="binding site" evidence="4">
    <location>
        <position position="206"/>
    </location>
    <ligand>
        <name>3-dehydroquinate</name>
        <dbReference type="ChEBI" id="CHEBI:32364"/>
    </ligand>
</feature>
<evidence type="ECO:0000313" key="6">
    <source>
        <dbReference type="Proteomes" id="UP000077066"/>
    </source>
</evidence>
<feature type="active site" description="Proton donor/acceptor" evidence="4">
    <location>
        <position position="120"/>
    </location>
</feature>
<dbReference type="Proteomes" id="UP000077066">
    <property type="component" value="Unassembled WGS sequence"/>
</dbReference>
<dbReference type="OrthoDB" id="34329at2157"/>
<comment type="similarity">
    <text evidence="4">Belongs to the type-I 3-dehydroquinase family.</text>
</comment>
<evidence type="ECO:0000256" key="3">
    <source>
        <dbReference type="ARBA" id="ARBA00023270"/>
    </source>
</evidence>
<comment type="subunit">
    <text evidence="4">Homodimer.</text>
</comment>
<keyword evidence="4" id="KW-0028">Amino-acid biosynthesis</keyword>
<feature type="binding site" evidence="4">
    <location>
        <position position="65"/>
    </location>
    <ligand>
        <name>3-dehydroquinate</name>
        <dbReference type="ChEBI" id="CHEBI:32364"/>
    </ligand>
</feature>
<accession>A0A166CGH0</accession>
<feature type="binding site" evidence="4">
    <location>
        <position position="202"/>
    </location>
    <ligand>
        <name>3-dehydroquinate</name>
        <dbReference type="ChEBI" id="CHEBI:32364"/>
    </ligand>
</feature>
<dbReference type="Pfam" id="PF01487">
    <property type="entry name" value="DHquinase_I"/>
    <property type="match status" value="1"/>
</dbReference>
<dbReference type="HAMAP" id="MF_00214">
    <property type="entry name" value="AroD"/>
    <property type="match status" value="1"/>
</dbReference>
<dbReference type="RefSeq" id="WP_066971974.1">
    <property type="nucleotide sequence ID" value="NZ_LWMT01000181.1"/>
</dbReference>
<evidence type="ECO:0000256" key="4">
    <source>
        <dbReference type="HAMAP-Rule" id="MF_00214"/>
    </source>
</evidence>
<dbReference type="InterPro" id="IPR013785">
    <property type="entry name" value="Aldolase_TIM"/>
</dbReference>
<keyword evidence="2 4" id="KW-0456">Lyase</keyword>
<dbReference type="STRING" id="55758.MBFIL_09390"/>
<dbReference type="PATRIC" id="fig|55758.3.peg.1071"/>
<protein>
    <recommendedName>
        <fullName evidence="4">3-dehydroquinate dehydratase</fullName>
        <shortName evidence="4">3-dehydroquinase</shortName>
        <ecNumber evidence="4">4.2.1.10</ecNumber>
    </recommendedName>
    <alternativeName>
        <fullName evidence="4">Type I DHQase</fullName>
    </alternativeName>
    <alternativeName>
        <fullName evidence="4">Type I dehydroquinase</fullName>
        <shortName evidence="4">DHQ1</shortName>
    </alternativeName>
</protein>
<comment type="caution">
    <text evidence="4">Lacks conserved residue(s) required for the propagation of feature annotation.</text>
</comment>
<keyword evidence="3 4" id="KW-0704">Schiff base</keyword>
<organism evidence="5 6">
    <name type="scientific">Methanobrevibacter filiformis</name>
    <dbReference type="NCBI Taxonomy" id="55758"/>
    <lineage>
        <taxon>Archaea</taxon>
        <taxon>Methanobacteriati</taxon>
        <taxon>Methanobacteriota</taxon>
        <taxon>Methanomada group</taxon>
        <taxon>Methanobacteria</taxon>
        <taxon>Methanobacteriales</taxon>
        <taxon>Methanobacteriaceae</taxon>
        <taxon>Methanobrevibacter</taxon>
    </lineage>
</organism>
<dbReference type="GO" id="GO:0003855">
    <property type="term" value="F:3-dehydroquinate dehydratase activity"/>
    <property type="evidence" value="ECO:0007669"/>
    <property type="project" value="UniProtKB-UniRule"/>
</dbReference>
<gene>
    <name evidence="4 5" type="primary">aroD</name>
    <name evidence="5" type="ORF">MBFIL_09390</name>
</gene>
<comment type="caution">
    <text evidence="5">The sequence shown here is derived from an EMBL/GenBank/DDBJ whole genome shotgun (WGS) entry which is preliminary data.</text>
</comment>